<reference evidence="4" key="1">
    <citation type="submission" date="2020-11" db="EMBL/GenBank/DDBJ databases">
        <authorList>
            <consortium name="DOE Joint Genome Institute"/>
            <person name="Ahrendt S."/>
            <person name="Riley R."/>
            <person name="Andreopoulos W."/>
            <person name="Labutti K."/>
            <person name="Pangilinan J."/>
            <person name="Ruiz-Duenas F.J."/>
            <person name="Barrasa J.M."/>
            <person name="Sanchez-Garcia M."/>
            <person name="Camarero S."/>
            <person name="Miyauchi S."/>
            <person name="Serrano A."/>
            <person name="Linde D."/>
            <person name="Babiker R."/>
            <person name="Drula E."/>
            <person name="Ayuso-Fernandez I."/>
            <person name="Pacheco R."/>
            <person name="Padilla G."/>
            <person name="Ferreira P."/>
            <person name="Barriuso J."/>
            <person name="Kellner H."/>
            <person name="Castanera R."/>
            <person name="Alfaro M."/>
            <person name="Ramirez L."/>
            <person name="Pisabarro A.G."/>
            <person name="Kuo A."/>
            <person name="Tritt A."/>
            <person name="Lipzen A."/>
            <person name="He G."/>
            <person name="Yan M."/>
            <person name="Ng V."/>
            <person name="Cullen D."/>
            <person name="Martin F."/>
            <person name="Rosso M.-N."/>
            <person name="Henrissat B."/>
            <person name="Hibbett D."/>
            <person name="Martinez A.T."/>
            <person name="Grigoriev I.V."/>
        </authorList>
    </citation>
    <scope>NUCLEOTIDE SEQUENCE</scope>
    <source>
        <strain evidence="4">CBS 247.69</strain>
    </source>
</reference>
<dbReference type="SUPFAM" id="SSF53474">
    <property type="entry name" value="alpha/beta-Hydrolases"/>
    <property type="match status" value="1"/>
</dbReference>
<evidence type="ECO:0000256" key="2">
    <source>
        <dbReference type="SAM" id="MobiDB-lite"/>
    </source>
</evidence>
<feature type="compositionally biased region" description="Low complexity" evidence="2">
    <location>
        <begin position="162"/>
        <end position="173"/>
    </location>
</feature>
<dbReference type="Pfam" id="PF03959">
    <property type="entry name" value="FSH1"/>
    <property type="match status" value="1"/>
</dbReference>
<dbReference type="InterPro" id="IPR050593">
    <property type="entry name" value="LovG"/>
</dbReference>
<sequence length="186" mass="19914">MNAERTQVLGLEESLSLVQDTLKGRRFDGVFGFSQGAAFAAVIAALLERPQLYPSFLVDGQPLHPPLKFCVAVSGFKVRDPLCDSIFAQPFSTPTLHVIGKTDIIVTEERSRLLVEASSDGRVEEHDGGHFVPSKGHWRKFLRDYMRDNLADIPSPGLLASSAPASGAATPIPGGSGGGPALMMKL</sequence>
<keyword evidence="1 4" id="KW-0378">Hydrolase</keyword>
<dbReference type="InterPro" id="IPR029058">
    <property type="entry name" value="AB_hydrolase_fold"/>
</dbReference>
<dbReference type="Proteomes" id="UP000807353">
    <property type="component" value="Unassembled WGS sequence"/>
</dbReference>
<feature type="domain" description="Serine hydrolase" evidence="3">
    <location>
        <begin position="5"/>
        <end position="140"/>
    </location>
</feature>
<evidence type="ECO:0000313" key="5">
    <source>
        <dbReference type="Proteomes" id="UP000807353"/>
    </source>
</evidence>
<dbReference type="GO" id="GO:0005634">
    <property type="term" value="C:nucleus"/>
    <property type="evidence" value="ECO:0007669"/>
    <property type="project" value="TreeGrafter"/>
</dbReference>
<feature type="region of interest" description="Disordered" evidence="2">
    <location>
        <begin position="162"/>
        <end position="181"/>
    </location>
</feature>
<protein>
    <submittedName>
        <fullName evidence="4">Serine hydrolase-domain-containing protein</fullName>
    </submittedName>
</protein>
<dbReference type="GO" id="GO:0016787">
    <property type="term" value="F:hydrolase activity"/>
    <property type="evidence" value="ECO:0007669"/>
    <property type="project" value="UniProtKB-KW"/>
</dbReference>
<organism evidence="4 5">
    <name type="scientific">Collybia nuda</name>
    <dbReference type="NCBI Taxonomy" id="64659"/>
    <lineage>
        <taxon>Eukaryota</taxon>
        <taxon>Fungi</taxon>
        <taxon>Dikarya</taxon>
        <taxon>Basidiomycota</taxon>
        <taxon>Agaricomycotina</taxon>
        <taxon>Agaricomycetes</taxon>
        <taxon>Agaricomycetidae</taxon>
        <taxon>Agaricales</taxon>
        <taxon>Tricholomatineae</taxon>
        <taxon>Clitocybaceae</taxon>
        <taxon>Collybia</taxon>
    </lineage>
</organism>
<dbReference type="AlphaFoldDB" id="A0A9P6CF64"/>
<dbReference type="PANTHER" id="PTHR48070:SF6">
    <property type="entry name" value="ESTERASE OVCA2"/>
    <property type="match status" value="1"/>
</dbReference>
<name>A0A9P6CF64_9AGAR</name>
<evidence type="ECO:0000313" key="4">
    <source>
        <dbReference type="EMBL" id="KAF9463597.1"/>
    </source>
</evidence>
<accession>A0A9P6CF64</accession>
<keyword evidence="5" id="KW-1185">Reference proteome</keyword>
<dbReference type="OrthoDB" id="2094269at2759"/>
<comment type="caution">
    <text evidence="4">The sequence shown here is derived from an EMBL/GenBank/DDBJ whole genome shotgun (WGS) entry which is preliminary data.</text>
</comment>
<evidence type="ECO:0000259" key="3">
    <source>
        <dbReference type="Pfam" id="PF03959"/>
    </source>
</evidence>
<dbReference type="PANTHER" id="PTHR48070">
    <property type="entry name" value="ESTERASE OVCA2"/>
    <property type="match status" value="1"/>
</dbReference>
<dbReference type="Gene3D" id="3.40.50.1820">
    <property type="entry name" value="alpha/beta hydrolase"/>
    <property type="match status" value="1"/>
</dbReference>
<gene>
    <name evidence="4" type="ORF">BDZ94DRAFT_1258650</name>
</gene>
<dbReference type="EMBL" id="MU150261">
    <property type="protein sequence ID" value="KAF9463597.1"/>
    <property type="molecule type" value="Genomic_DNA"/>
</dbReference>
<proteinExistence type="predicted"/>
<evidence type="ECO:0000256" key="1">
    <source>
        <dbReference type="ARBA" id="ARBA00022801"/>
    </source>
</evidence>
<dbReference type="GO" id="GO:0005737">
    <property type="term" value="C:cytoplasm"/>
    <property type="evidence" value="ECO:0007669"/>
    <property type="project" value="TreeGrafter"/>
</dbReference>
<dbReference type="InterPro" id="IPR005645">
    <property type="entry name" value="FSH-like_dom"/>
</dbReference>